<dbReference type="EMBL" id="JAATJH010000003">
    <property type="protein sequence ID" value="NJC26657.1"/>
    <property type="molecule type" value="Genomic_DNA"/>
</dbReference>
<evidence type="ECO:0000313" key="1">
    <source>
        <dbReference type="EMBL" id="NJC26657.1"/>
    </source>
</evidence>
<name>A0ABX0XCZ5_9BACT</name>
<keyword evidence="2" id="KW-1185">Reference proteome</keyword>
<protein>
    <recommendedName>
        <fullName evidence="3">Glycosyltransferase</fullName>
    </recommendedName>
</protein>
<dbReference type="Gene3D" id="3.90.550.10">
    <property type="entry name" value="Spore Coat Polysaccharide Biosynthesis Protein SpsA, Chain A"/>
    <property type="match status" value="1"/>
</dbReference>
<evidence type="ECO:0008006" key="3">
    <source>
        <dbReference type="Google" id="ProtNLM"/>
    </source>
</evidence>
<comment type="caution">
    <text evidence="1">The sequence shown here is derived from an EMBL/GenBank/DDBJ whole genome shotgun (WGS) entry which is preliminary data.</text>
</comment>
<gene>
    <name evidence="1" type="ORF">GGR27_002167</name>
</gene>
<dbReference type="SUPFAM" id="SSF53448">
    <property type="entry name" value="Nucleotide-diphospho-sugar transferases"/>
    <property type="match status" value="1"/>
</dbReference>
<dbReference type="InterPro" id="IPR029044">
    <property type="entry name" value="Nucleotide-diphossugar_trans"/>
</dbReference>
<evidence type="ECO:0000313" key="2">
    <source>
        <dbReference type="Proteomes" id="UP000770785"/>
    </source>
</evidence>
<dbReference type="Proteomes" id="UP000770785">
    <property type="component" value="Unassembled WGS sequence"/>
</dbReference>
<sequence>MTQSALALDSSNGSIVCTVFENTYHLGVGALVNSLHKCGYRGEVYAAYRGALPPWVTIESGSDGGTLVHRVTEDLSIRFVWQDTDEMLANIKPQIINQVWACYGEQIDNVFYFDCDIVVKCKWLHFETWAAFGIALCEDINSPFHRTHPLRMQWKAYYAGFDVNYEPKDDTYVNGGFVGINRKYKSFADLWGQLQEYMVEYTGKQHRIGIADRWNPFHLMDQDALNVAKDLSPQVSVMGKEAMDFGKIGYVMSHAAGSKKPWTKQYLKGVLTGGLRPGNADKAYWANVASPIKLYSSTTLWRKRTAINLATLIGRFYTRT</sequence>
<reference evidence="1 2" key="1">
    <citation type="submission" date="2020-03" db="EMBL/GenBank/DDBJ databases">
        <title>Genomic Encyclopedia of Type Strains, Phase IV (KMG-IV): sequencing the most valuable type-strain genomes for metagenomic binning, comparative biology and taxonomic classification.</title>
        <authorList>
            <person name="Goeker M."/>
        </authorList>
    </citation>
    <scope>NUCLEOTIDE SEQUENCE [LARGE SCALE GENOMIC DNA]</scope>
    <source>
        <strain evidence="1 2">DSM 105096</strain>
    </source>
</reference>
<proteinExistence type="predicted"/>
<accession>A0ABX0XCZ5</accession>
<dbReference type="RefSeq" id="WP_168037424.1">
    <property type="nucleotide sequence ID" value="NZ_JAATJH010000003.1"/>
</dbReference>
<organism evidence="1 2">
    <name type="scientific">Neolewinella antarctica</name>
    <dbReference type="NCBI Taxonomy" id="442734"/>
    <lineage>
        <taxon>Bacteria</taxon>
        <taxon>Pseudomonadati</taxon>
        <taxon>Bacteroidota</taxon>
        <taxon>Saprospiria</taxon>
        <taxon>Saprospirales</taxon>
        <taxon>Lewinellaceae</taxon>
        <taxon>Neolewinella</taxon>
    </lineage>
</organism>